<feature type="transmembrane region" description="Helical" evidence="2">
    <location>
        <begin position="207"/>
        <end position="230"/>
    </location>
</feature>
<evidence type="ECO:0000256" key="1">
    <source>
        <dbReference type="SAM" id="MobiDB-lite"/>
    </source>
</evidence>
<dbReference type="SUPFAM" id="SSF48726">
    <property type="entry name" value="Immunoglobulin"/>
    <property type="match status" value="1"/>
</dbReference>
<dbReference type="Xenbase" id="XB-GENE-29097331">
    <property type="gene designation" value="LOC116411604"/>
</dbReference>
<evidence type="ECO:0000256" key="3">
    <source>
        <dbReference type="SAM" id="SignalP"/>
    </source>
</evidence>
<dbReference type="AlphaFoldDB" id="A0A8J1JQ98"/>
<feature type="region of interest" description="Disordered" evidence="1">
    <location>
        <begin position="240"/>
        <end position="298"/>
    </location>
</feature>
<dbReference type="Proteomes" id="UP000008143">
    <property type="component" value="Chromosome 6"/>
</dbReference>
<organism evidence="4 5">
    <name type="scientific">Xenopus tropicalis</name>
    <name type="common">Western clawed frog</name>
    <name type="synonym">Silurana tropicalis</name>
    <dbReference type="NCBI Taxonomy" id="8364"/>
    <lineage>
        <taxon>Eukaryota</taxon>
        <taxon>Metazoa</taxon>
        <taxon>Chordata</taxon>
        <taxon>Craniata</taxon>
        <taxon>Vertebrata</taxon>
        <taxon>Euteleostomi</taxon>
        <taxon>Amphibia</taxon>
        <taxon>Batrachia</taxon>
        <taxon>Anura</taxon>
        <taxon>Pipoidea</taxon>
        <taxon>Pipidae</taxon>
        <taxon>Xenopodinae</taxon>
        <taxon>Xenopus</taxon>
        <taxon>Silurana</taxon>
    </lineage>
</organism>
<dbReference type="Gene3D" id="2.60.40.10">
    <property type="entry name" value="Immunoglobulins"/>
    <property type="match status" value="1"/>
</dbReference>
<name>A0A8J1JQ98_XENTR</name>
<dbReference type="OrthoDB" id="10012075at2759"/>
<dbReference type="PROSITE" id="PS51257">
    <property type="entry name" value="PROKAR_LIPOPROTEIN"/>
    <property type="match status" value="1"/>
</dbReference>
<dbReference type="GeneID" id="116411604"/>
<feature type="compositionally biased region" description="Acidic residues" evidence="1">
    <location>
        <begin position="264"/>
        <end position="298"/>
    </location>
</feature>
<gene>
    <name evidence="5 6" type="primary">LOC116411604</name>
</gene>
<reference evidence="5" key="1">
    <citation type="submission" date="2025-08" db="UniProtKB">
        <authorList>
            <consortium name="RefSeq"/>
        </authorList>
    </citation>
    <scope>IDENTIFICATION</scope>
    <source>
        <strain evidence="5">Nigerian</strain>
        <tissue evidence="5">Liver and blood</tissue>
    </source>
</reference>
<feature type="region of interest" description="Disordered" evidence="1">
    <location>
        <begin position="162"/>
        <end position="201"/>
    </location>
</feature>
<dbReference type="RefSeq" id="XP_031760047.1">
    <property type="nucleotide sequence ID" value="XM_031904187.1"/>
</dbReference>
<evidence type="ECO:0000256" key="2">
    <source>
        <dbReference type="SAM" id="Phobius"/>
    </source>
</evidence>
<sequence length="298" mass="33300">MGPNRPFVFMVTVIGLLLSCKTASAGKHITLFQHKITLKAHTRNLIPCMFDPELTINSAELELEWGKVPVGGGEYTPLIHLYNNSVETFPEDNQRYQLFVSLVPSGNCTMIIDPTETMDSGTYEFWISVNKVVYKPASKIKIDISDEKKTSSQSRSFWPSWMKKGKKEEKTTTAPTTMTTTTTTTTTVITSTEPADTDSSDSTVADIAVMIIVPVLVIVTIMLGVVIYLYCKLKRKVESGDEENPQVSTPAAQSPSATTLKVEDEIDEEETDEEEETEEEETEEEEETDDEEEETDEK</sequence>
<dbReference type="AGR" id="Xenbase:XB-GENE-29097331"/>
<feature type="compositionally biased region" description="Polar residues" evidence="1">
    <location>
        <begin position="245"/>
        <end position="259"/>
    </location>
</feature>
<evidence type="ECO:0000313" key="6">
    <source>
        <dbReference type="Xenbase" id="XB-GENE-29097331"/>
    </source>
</evidence>
<accession>A0A8J1JQ98</accession>
<feature type="chain" id="PRO_5035188150" evidence="3">
    <location>
        <begin position="26"/>
        <end position="298"/>
    </location>
</feature>
<proteinExistence type="predicted"/>
<keyword evidence="2" id="KW-0812">Transmembrane</keyword>
<keyword evidence="4" id="KW-1185">Reference proteome</keyword>
<keyword evidence="2" id="KW-0472">Membrane</keyword>
<keyword evidence="2" id="KW-1133">Transmembrane helix</keyword>
<dbReference type="InterPro" id="IPR013783">
    <property type="entry name" value="Ig-like_fold"/>
</dbReference>
<keyword evidence="3" id="KW-0732">Signal</keyword>
<feature type="compositionally biased region" description="Low complexity" evidence="1">
    <location>
        <begin position="172"/>
        <end position="192"/>
    </location>
</feature>
<dbReference type="InterPro" id="IPR036179">
    <property type="entry name" value="Ig-like_dom_sf"/>
</dbReference>
<evidence type="ECO:0000313" key="5">
    <source>
        <dbReference type="RefSeq" id="XP_031760047.1"/>
    </source>
</evidence>
<evidence type="ECO:0000313" key="4">
    <source>
        <dbReference type="Proteomes" id="UP000008143"/>
    </source>
</evidence>
<dbReference type="KEGG" id="xtr:116411604"/>
<feature type="signal peptide" evidence="3">
    <location>
        <begin position="1"/>
        <end position="25"/>
    </location>
</feature>
<protein>
    <submittedName>
        <fullName evidence="5">Uncharacterized protein LOC116411604</fullName>
    </submittedName>
</protein>